<feature type="domain" description="HTH cro/C1-type" evidence="1">
    <location>
        <begin position="25"/>
        <end position="79"/>
    </location>
</feature>
<geneLocation type="plasmid" evidence="2 3">
    <name>unnamed1</name>
</geneLocation>
<evidence type="ECO:0000313" key="3">
    <source>
        <dbReference type="Proteomes" id="UP001235744"/>
    </source>
</evidence>
<gene>
    <name evidence="2" type="ORF">P8A19_42030</name>
</gene>
<protein>
    <submittedName>
        <fullName evidence="2">Helix-turn-helix transcriptional regulator</fullName>
    </submittedName>
</protein>
<evidence type="ECO:0000313" key="2">
    <source>
        <dbReference type="EMBL" id="WLQ62056.1"/>
    </source>
</evidence>
<name>A0ABY9J7W4_9ACTN</name>
<dbReference type="SUPFAM" id="SSF47413">
    <property type="entry name" value="lambda repressor-like DNA-binding domains"/>
    <property type="match status" value="1"/>
</dbReference>
<dbReference type="CDD" id="cd00093">
    <property type="entry name" value="HTH_XRE"/>
    <property type="match status" value="1"/>
</dbReference>
<accession>A0ABY9J7W4</accession>
<dbReference type="Gene3D" id="1.25.40.10">
    <property type="entry name" value="Tetratricopeptide repeat domain"/>
    <property type="match status" value="1"/>
</dbReference>
<keyword evidence="2" id="KW-0614">Plasmid</keyword>
<proteinExistence type="predicted"/>
<dbReference type="Gene3D" id="1.10.260.40">
    <property type="entry name" value="lambda repressor-like DNA-binding domains"/>
    <property type="match status" value="1"/>
</dbReference>
<dbReference type="InterPro" id="IPR011990">
    <property type="entry name" value="TPR-like_helical_dom_sf"/>
</dbReference>
<reference evidence="2 3" key="1">
    <citation type="submission" date="2023-03" db="EMBL/GenBank/DDBJ databases">
        <title>Isolation and description of six Streptomyces strains from soil environments, able to metabolize different microbial glucans.</title>
        <authorList>
            <person name="Widen T."/>
            <person name="Larsbrink J."/>
        </authorList>
    </citation>
    <scope>NUCLEOTIDE SEQUENCE [LARGE SCALE GENOMIC DNA]</scope>
    <source>
        <strain evidence="2 3">Alt2</strain>
        <plasmid evidence="2 3">unnamed1</plasmid>
    </source>
</reference>
<dbReference type="Proteomes" id="UP001235744">
    <property type="component" value="Plasmid unnamed1"/>
</dbReference>
<dbReference type="RefSeq" id="WP_306106409.1">
    <property type="nucleotide sequence ID" value="NZ_CP120989.1"/>
</dbReference>
<dbReference type="Pfam" id="PF13560">
    <property type="entry name" value="HTH_31"/>
    <property type="match status" value="1"/>
</dbReference>
<dbReference type="SMART" id="SM00530">
    <property type="entry name" value="HTH_XRE"/>
    <property type="match status" value="1"/>
</dbReference>
<evidence type="ECO:0000259" key="1">
    <source>
        <dbReference type="PROSITE" id="PS50943"/>
    </source>
</evidence>
<sequence length="428" mass="45113">MHSDSVWHSAQVRVLLARHDAGGLIRLGRESRGWRQGDLGAAVGCSASTVSRLETRGSRAELRLIRQAASAVGMPSNVLSAALGLSAPPATRVASVGPRPEEDPLRRRTLLATAGAAVPATLLLAVDEALAGPLGPSGTKAPLDGRLTTARALFDAGRHAALLGMLPELLGDAHDAARSRQDLDHARLSSCYALASQVLIKIGRHDRARLTADRATTYAELSGSPLAAAAAARELSIVLRHQDQSVAAQRLILQAAAGVESTGLGTAPQRAAYAQMLCTTSYTAARAGDRTQALAMIEEARRAARTLPEQPPRGRLFPLTPAAVDLYTVGVHWALGDAGSALDAGKNLRAAQFATAERRGRMHTDLARAWWQWGKPAETARELLAALRASPGEVRDRPAIQQIVTELAARHPRTAGVRELAGSIAPLV</sequence>
<dbReference type="EMBL" id="CP120989">
    <property type="protein sequence ID" value="WLQ62056.1"/>
    <property type="molecule type" value="Genomic_DNA"/>
</dbReference>
<dbReference type="InterPro" id="IPR010982">
    <property type="entry name" value="Lambda_DNA-bd_dom_sf"/>
</dbReference>
<keyword evidence="3" id="KW-1185">Reference proteome</keyword>
<organism evidence="2 3">
    <name type="scientific">Streptomyces poriferorum</name>
    <dbReference type="NCBI Taxonomy" id="2798799"/>
    <lineage>
        <taxon>Bacteria</taxon>
        <taxon>Bacillati</taxon>
        <taxon>Actinomycetota</taxon>
        <taxon>Actinomycetes</taxon>
        <taxon>Kitasatosporales</taxon>
        <taxon>Streptomycetaceae</taxon>
        <taxon>Streptomyces</taxon>
    </lineage>
</organism>
<dbReference type="PROSITE" id="PS50943">
    <property type="entry name" value="HTH_CROC1"/>
    <property type="match status" value="1"/>
</dbReference>
<dbReference type="InterPro" id="IPR001387">
    <property type="entry name" value="Cro/C1-type_HTH"/>
</dbReference>